<keyword evidence="2" id="KW-0677">Repeat</keyword>
<dbReference type="PRINTS" id="PR00320">
    <property type="entry name" value="GPROTEINBRPT"/>
</dbReference>
<feature type="repeat" description="WD" evidence="3">
    <location>
        <begin position="53"/>
        <end position="94"/>
    </location>
</feature>
<dbReference type="InterPro" id="IPR015943">
    <property type="entry name" value="WD40/YVTN_repeat-like_dom_sf"/>
</dbReference>
<accession>A0A197KCY0</accession>
<dbReference type="InterPro" id="IPR019775">
    <property type="entry name" value="WD40_repeat_CS"/>
</dbReference>
<gene>
    <name evidence="4" type="ORF">K457DRAFT_898141</name>
</gene>
<feature type="repeat" description="WD" evidence="3">
    <location>
        <begin position="223"/>
        <end position="264"/>
    </location>
</feature>
<protein>
    <submittedName>
        <fullName evidence="4">WD40 repeat-like protein</fullName>
    </submittedName>
</protein>
<evidence type="ECO:0000256" key="2">
    <source>
        <dbReference type="ARBA" id="ARBA00022737"/>
    </source>
</evidence>
<evidence type="ECO:0000256" key="3">
    <source>
        <dbReference type="PROSITE-ProRule" id="PRU00221"/>
    </source>
</evidence>
<dbReference type="Pfam" id="PF00400">
    <property type="entry name" value="WD40"/>
    <property type="match status" value="10"/>
</dbReference>
<reference evidence="4 5" key="1">
    <citation type="submission" date="2016-05" db="EMBL/GenBank/DDBJ databases">
        <title>Genome sequencing reveals origins of a unique bacterial endosymbiosis in the earliest lineages of terrestrial Fungi.</title>
        <authorList>
            <consortium name="DOE Joint Genome Institute"/>
            <person name="Uehling J."/>
            <person name="Gryganskyi A."/>
            <person name="Hameed K."/>
            <person name="Tschaplinski T."/>
            <person name="Misztal P."/>
            <person name="Wu S."/>
            <person name="Desiro A."/>
            <person name="Vande Pol N."/>
            <person name="Du Z.-Y."/>
            <person name="Zienkiewicz A."/>
            <person name="Zienkiewicz K."/>
            <person name="Morin E."/>
            <person name="Tisserant E."/>
            <person name="Splivallo R."/>
            <person name="Hainaut M."/>
            <person name="Henrissat B."/>
            <person name="Ohm R."/>
            <person name="Kuo A."/>
            <person name="Yan J."/>
            <person name="Lipzen A."/>
            <person name="Nolan M."/>
            <person name="Labutti K."/>
            <person name="Barry K."/>
            <person name="Goldstein A."/>
            <person name="Labbe J."/>
            <person name="Schadt C."/>
            <person name="Tuskan G."/>
            <person name="Grigoriev I."/>
            <person name="Martin F."/>
            <person name="Vilgalys R."/>
            <person name="Bonito G."/>
        </authorList>
    </citation>
    <scope>NUCLEOTIDE SEQUENCE [LARGE SCALE GENOMIC DNA]</scope>
    <source>
        <strain evidence="4 5">AG-77</strain>
    </source>
</reference>
<evidence type="ECO:0000256" key="1">
    <source>
        <dbReference type="ARBA" id="ARBA00022574"/>
    </source>
</evidence>
<dbReference type="SMART" id="SM00320">
    <property type="entry name" value="WD40"/>
    <property type="match status" value="12"/>
</dbReference>
<feature type="repeat" description="WD" evidence="3">
    <location>
        <begin position="335"/>
        <end position="376"/>
    </location>
</feature>
<feature type="repeat" description="WD" evidence="3">
    <location>
        <begin position="95"/>
        <end position="136"/>
    </location>
</feature>
<proteinExistence type="predicted"/>
<evidence type="ECO:0000313" key="5">
    <source>
        <dbReference type="Proteomes" id="UP000078512"/>
    </source>
</evidence>
<dbReference type="CDD" id="cd00200">
    <property type="entry name" value="WD40"/>
    <property type="match status" value="1"/>
</dbReference>
<name>A0A197KCY0_9FUNG</name>
<dbReference type="InterPro" id="IPR050349">
    <property type="entry name" value="WD_LIS1/nudF_dynein_reg"/>
</dbReference>
<dbReference type="PROSITE" id="PS50294">
    <property type="entry name" value="WD_REPEATS_REGION"/>
    <property type="match status" value="6"/>
</dbReference>
<dbReference type="AlphaFoldDB" id="A0A197KCY0"/>
<dbReference type="SUPFAM" id="SSF50978">
    <property type="entry name" value="WD40 repeat-like"/>
    <property type="match status" value="2"/>
</dbReference>
<feature type="repeat" description="WD" evidence="3">
    <location>
        <begin position="300"/>
        <end position="334"/>
    </location>
</feature>
<dbReference type="Gene3D" id="2.130.10.10">
    <property type="entry name" value="YVTN repeat-like/Quinoprotein amine dehydrogenase"/>
    <property type="match status" value="4"/>
</dbReference>
<feature type="repeat" description="WD" evidence="3">
    <location>
        <begin position="137"/>
        <end position="178"/>
    </location>
</feature>
<dbReference type="InterPro" id="IPR001680">
    <property type="entry name" value="WD40_rpt"/>
</dbReference>
<feature type="repeat" description="WD" evidence="3">
    <location>
        <begin position="265"/>
        <end position="297"/>
    </location>
</feature>
<dbReference type="InterPro" id="IPR036322">
    <property type="entry name" value="WD40_repeat_dom_sf"/>
</dbReference>
<feature type="repeat" description="WD" evidence="3">
    <location>
        <begin position="475"/>
        <end position="508"/>
    </location>
</feature>
<dbReference type="OrthoDB" id="2442914at2759"/>
<dbReference type="PANTHER" id="PTHR44129">
    <property type="entry name" value="WD REPEAT-CONTAINING PROTEIN POP1"/>
    <property type="match status" value="1"/>
</dbReference>
<sequence>MDGARLGELPYLQELEGVSSCDISPDGKFLAAGLVNGNISIYDTATWTRIQKFQGHQGRITSLAYSPNSQQLLSGSDDKTARLWNSETGSIDFVLEGHSDKVGAVAFSPTGQQVATASDDTSVRLWDPQTGAAVHVLADNIVRVIGIAYSPEGNTIASTGRDETIRIFDTLTGLPVLKSCKDGDWILCLTYSHDGRRIATGSLLGRLQLWEATATTLEPGREWEAHAFPITSVTFSPDGRWIASSSDDHTVKLSDSRSGLLVSTFINHVSFVSCVRFSPNGSYIATASYDKTLRLWESGVTSVAFSPCGRWLASGSIDKTVRIWDTRSGAAGHVLIGHTGAVQNVAFSPDGRWIASVCKKGIIVLWESGTGELKAEKTIDISPAARNVVAFKSGCLQVTSCHGDGNIRLWDIDQQLQGFRYILKQDQKSYRFAFSSCGQWVATTHSNCVRLWRLPSPDQDQEALPLQNQDCVSVIEGFTSNVEDVAWNPTKLEFATASYEGSIRAWRVVDDNDGLGRVSVRLLWSFGPAPLFTSGAVLNDVVGLSPINRKVLEQRGATGSSPAN</sequence>
<dbReference type="PROSITE" id="PS00678">
    <property type="entry name" value="WD_REPEATS_1"/>
    <property type="match status" value="2"/>
</dbReference>
<evidence type="ECO:0000313" key="4">
    <source>
        <dbReference type="EMBL" id="OAQ35028.1"/>
    </source>
</evidence>
<dbReference type="InterPro" id="IPR020472">
    <property type="entry name" value="WD40_PAC1"/>
</dbReference>
<keyword evidence="5" id="KW-1185">Reference proteome</keyword>
<dbReference type="PROSITE" id="PS50082">
    <property type="entry name" value="WD_REPEATS_2"/>
    <property type="match status" value="8"/>
</dbReference>
<dbReference type="STRING" id="1314771.A0A197KCY0"/>
<dbReference type="Proteomes" id="UP000078512">
    <property type="component" value="Unassembled WGS sequence"/>
</dbReference>
<organism evidence="4 5">
    <name type="scientific">Linnemannia elongata AG-77</name>
    <dbReference type="NCBI Taxonomy" id="1314771"/>
    <lineage>
        <taxon>Eukaryota</taxon>
        <taxon>Fungi</taxon>
        <taxon>Fungi incertae sedis</taxon>
        <taxon>Mucoromycota</taxon>
        <taxon>Mortierellomycotina</taxon>
        <taxon>Mortierellomycetes</taxon>
        <taxon>Mortierellales</taxon>
        <taxon>Mortierellaceae</taxon>
        <taxon>Linnemannia</taxon>
    </lineage>
</organism>
<keyword evidence="1 3" id="KW-0853">WD repeat</keyword>
<dbReference type="EMBL" id="KV442015">
    <property type="protein sequence ID" value="OAQ35028.1"/>
    <property type="molecule type" value="Genomic_DNA"/>
</dbReference>